<organism evidence="3 4">
    <name type="scientific">Vreelandella songnenensis</name>
    <dbReference type="NCBI Taxonomy" id="1176243"/>
    <lineage>
        <taxon>Bacteria</taxon>
        <taxon>Pseudomonadati</taxon>
        <taxon>Pseudomonadota</taxon>
        <taxon>Gammaproteobacteria</taxon>
        <taxon>Oceanospirillales</taxon>
        <taxon>Halomonadaceae</taxon>
        <taxon>Vreelandella</taxon>
    </lineage>
</organism>
<feature type="region of interest" description="Disordered" evidence="1">
    <location>
        <begin position="81"/>
        <end position="107"/>
    </location>
</feature>
<name>A0A2T0UZU0_9GAMM</name>
<reference evidence="3 4" key="1">
    <citation type="submission" date="2018-03" db="EMBL/GenBank/DDBJ databases">
        <title>Genomic Encyclopedia of Type Strains, Phase III (KMG-III): the genomes of soil and plant-associated and newly described type strains.</title>
        <authorList>
            <person name="Whitman W."/>
        </authorList>
    </citation>
    <scope>NUCLEOTIDE SEQUENCE [LARGE SCALE GENOMIC DNA]</scope>
    <source>
        <strain evidence="3 4">CGMCC 1.12152</strain>
    </source>
</reference>
<dbReference type="AlphaFoldDB" id="A0A2T0UZU0"/>
<dbReference type="Pfam" id="PF06476">
    <property type="entry name" value="DUF1090"/>
    <property type="match status" value="1"/>
</dbReference>
<sequence length="136" mass="15237">MRHRLTKMGTMALLAGVLLPLTASANEVLCESKAAEIQEQLEHAQAQNNQHRVEGLERALNAIENDCTNERVLNDATDEVKESLQEVQERQAEFEQALSDGDEDDIRKRRVKLEEATLELEEDTEALNALQGQLGN</sequence>
<gene>
    <name evidence="3" type="ORF">B0H98_10816</name>
</gene>
<proteinExistence type="predicted"/>
<feature type="chain" id="PRO_5015584780" evidence="2">
    <location>
        <begin position="26"/>
        <end position="136"/>
    </location>
</feature>
<dbReference type="Proteomes" id="UP000237647">
    <property type="component" value="Unassembled WGS sequence"/>
</dbReference>
<keyword evidence="2" id="KW-0732">Signal</keyword>
<evidence type="ECO:0000313" key="3">
    <source>
        <dbReference type="EMBL" id="PRY63421.1"/>
    </source>
</evidence>
<evidence type="ECO:0000256" key="2">
    <source>
        <dbReference type="SAM" id="SignalP"/>
    </source>
</evidence>
<evidence type="ECO:0000313" key="4">
    <source>
        <dbReference type="Proteomes" id="UP000237647"/>
    </source>
</evidence>
<keyword evidence="4" id="KW-1185">Reference proteome</keyword>
<evidence type="ECO:0000256" key="1">
    <source>
        <dbReference type="SAM" id="MobiDB-lite"/>
    </source>
</evidence>
<dbReference type="OrthoDB" id="8689941at2"/>
<accession>A0A2T0UZU0</accession>
<comment type="caution">
    <text evidence="3">The sequence shown here is derived from an EMBL/GenBank/DDBJ whole genome shotgun (WGS) entry which is preliminary data.</text>
</comment>
<dbReference type="EMBL" id="PVTK01000008">
    <property type="protein sequence ID" value="PRY63421.1"/>
    <property type="molecule type" value="Genomic_DNA"/>
</dbReference>
<protein>
    <submittedName>
        <fullName evidence="3">Uncharacterized protein DUF1090</fullName>
    </submittedName>
</protein>
<feature type="compositionally biased region" description="Basic and acidic residues" evidence="1">
    <location>
        <begin position="81"/>
        <end position="93"/>
    </location>
</feature>
<dbReference type="RefSeq" id="WP_106375482.1">
    <property type="nucleotide sequence ID" value="NZ_PVTK01000008.1"/>
</dbReference>
<feature type="signal peptide" evidence="2">
    <location>
        <begin position="1"/>
        <end position="25"/>
    </location>
</feature>
<dbReference type="InterPro" id="IPR009468">
    <property type="entry name" value="DUF1090"/>
</dbReference>